<evidence type="ECO:0000256" key="1">
    <source>
        <dbReference type="SAM" id="Phobius"/>
    </source>
</evidence>
<sequence length="145" mass="15839">MRGWNSLSIIWNNDPSIAKSNASTYTINSASDFGCAKSVASAITFLQVQKSCSAWVVHSITLLSFFQVPFKSSLRAIWCWATLAAVSCMVLGADFLFVVEAGSHDTSDPESRRNFRLVLRSKIWRQPDCGAIETSTAVILASIAD</sequence>
<dbReference type="AlphaFoldDB" id="A0A8X6U8Y5"/>
<organism evidence="2 3">
    <name type="scientific">Nephila pilipes</name>
    <name type="common">Giant wood spider</name>
    <name type="synonym">Nephila maculata</name>
    <dbReference type="NCBI Taxonomy" id="299642"/>
    <lineage>
        <taxon>Eukaryota</taxon>
        <taxon>Metazoa</taxon>
        <taxon>Ecdysozoa</taxon>
        <taxon>Arthropoda</taxon>
        <taxon>Chelicerata</taxon>
        <taxon>Arachnida</taxon>
        <taxon>Araneae</taxon>
        <taxon>Araneomorphae</taxon>
        <taxon>Entelegynae</taxon>
        <taxon>Araneoidea</taxon>
        <taxon>Nephilidae</taxon>
        <taxon>Nephila</taxon>
    </lineage>
</organism>
<reference evidence="2" key="1">
    <citation type="submission" date="2020-08" db="EMBL/GenBank/DDBJ databases">
        <title>Multicomponent nature underlies the extraordinary mechanical properties of spider dragline silk.</title>
        <authorList>
            <person name="Kono N."/>
            <person name="Nakamura H."/>
            <person name="Mori M."/>
            <person name="Yoshida Y."/>
            <person name="Ohtoshi R."/>
            <person name="Malay A.D."/>
            <person name="Moran D.A.P."/>
            <person name="Tomita M."/>
            <person name="Numata K."/>
            <person name="Arakawa K."/>
        </authorList>
    </citation>
    <scope>NUCLEOTIDE SEQUENCE</scope>
</reference>
<evidence type="ECO:0000313" key="3">
    <source>
        <dbReference type="Proteomes" id="UP000887013"/>
    </source>
</evidence>
<gene>
    <name evidence="2" type="ORF">NPIL_504521</name>
</gene>
<comment type="caution">
    <text evidence="2">The sequence shown here is derived from an EMBL/GenBank/DDBJ whole genome shotgun (WGS) entry which is preliminary data.</text>
</comment>
<dbReference type="EMBL" id="BMAW01074742">
    <property type="protein sequence ID" value="GFT93531.1"/>
    <property type="molecule type" value="Genomic_DNA"/>
</dbReference>
<protein>
    <submittedName>
        <fullName evidence="2">Uncharacterized protein</fullName>
    </submittedName>
</protein>
<accession>A0A8X6U8Y5</accession>
<keyword evidence="1" id="KW-0472">Membrane</keyword>
<dbReference type="Proteomes" id="UP000887013">
    <property type="component" value="Unassembled WGS sequence"/>
</dbReference>
<keyword evidence="1" id="KW-1133">Transmembrane helix</keyword>
<keyword evidence="1" id="KW-0812">Transmembrane</keyword>
<proteinExistence type="predicted"/>
<evidence type="ECO:0000313" key="2">
    <source>
        <dbReference type="EMBL" id="GFT93531.1"/>
    </source>
</evidence>
<feature type="transmembrane region" description="Helical" evidence="1">
    <location>
        <begin position="77"/>
        <end position="99"/>
    </location>
</feature>
<keyword evidence="3" id="KW-1185">Reference proteome</keyword>
<name>A0A8X6U8Y5_NEPPI</name>